<accession>A0A4R1S7A0</accession>
<sequence length="61" mass="6933">MAKAFKNCDNEAWNPEVLSDRKVAKMRPHGWIRMKTVFLDTFSLVQSDGFVAGYGEPEITV</sequence>
<dbReference type="AlphaFoldDB" id="A0A4R1S7A0"/>
<comment type="caution">
    <text evidence="1">The sequence shown here is derived from an EMBL/GenBank/DDBJ whole genome shotgun (WGS) entry which is preliminary data.</text>
</comment>
<organism evidence="1 2">
    <name type="scientific">Hydrogenispora ethanolica</name>
    <dbReference type="NCBI Taxonomy" id="1082276"/>
    <lineage>
        <taxon>Bacteria</taxon>
        <taxon>Bacillati</taxon>
        <taxon>Bacillota</taxon>
        <taxon>Hydrogenispora</taxon>
    </lineage>
</organism>
<keyword evidence="2" id="KW-1185">Reference proteome</keyword>
<proteinExistence type="predicted"/>
<gene>
    <name evidence="1" type="ORF">EDC14_1003130</name>
</gene>
<name>A0A4R1S7A0_HYDET</name>
<evidence type="ECO:0000313" key="2">
    <source>
        <dbReference type="Proteomes" id="UP000295008"/>
    </source>
</evidence>
<dbReference type="Proteomes" id="UP000295008">
    <property type="component" value="Unassembled WGS sequence"/>
</dbReference>
<dbReference type="EMBL" id="SLUN01000003">
    <property type="protein sequence ID" value="TCL75198.1"/>
    <property type="molecule type" value="Genomic_DNA"/>
</dbReference>
<dbReference type="RefSeq" id="WP_132012874.1">
    <property type="nucleotide sequence ID" value="NZ_SLUN01000003.1"/>
</dbReference>
<protein>
    <submittedName>
        <fullName evidence="1">Uncharacterized protein</fullName>
    </submittedName>
</protein>
<reference evidence="1 2" key="1">
    <citation type="submission" date="2019-03" db="EMBL/GenBank/DDBJ databases">
        <title>Genomic Encyclopedia of Type Strains, Phase IV (KMG-IV): sequencing the most valuable type-strain genomes for metagenomic binning, comparative biology and taxonomic classification.</title>
        <authorList>
            <person name="Goeker M."/>
        </authorList>
    </citation>
    <scope>NUCLEOTIDE SEQUENCE [LARGE SCALE GENOMIC DNA]</scope>
    <source>
        <strain evidence="1 2">LX-B</strain>
    </source>
</reference>
<evidence type="ECO:0000313" key="1">
    <source>
        <dbReference type="EMBL" id="TCL75198.1"/>
    </source>
</evidence>